<sequence>MPKLLSRPPKYRLHKSTGQAVVSIDGKAIQLGPYGSGESHERYEELIKRWRLRRDAQRPDLAEADPKSELTVKRLRRRLQQGHVVTLNELAIVYEDHAHSYYVKNGRLTREGEQVSEILKLLLRHHGEEDAAAFGPVKLKDLRELMIDPKGWSRKHINEHVNRIRRMFAWACENELVPPLVHHALQSVAGLKKGRSRARDNGRVTVIDDASVAATLKHAPEIVADMVRFQRLTGARPGEVCGLRPSDLERTGDVWVYQLGSHKMEHYGAERLVMVGPKAQKVLAPYLLRDPLWPCFAPAETSWMTRRRRGEEGSNEPFESILRRAHQVVTKRGPIRFYDANSYRIAIHRACAKAGVEKWSPNRLRHTAATEVRKQFGLEAAQVVCGHQSAEVTQIYAERDLALAMKVARTVG</sequence>
<feature type="domain" description="Tyr recombinase" evidence="2">
    <location>
        <begin position="202"/>
        <end position="409"/>
    </location>
</feature>
<dbReference type="InterPro" id="IPR050090">
    <property type="entry name" value="Tyrosine_recombinase_XerCD"/>
</dbReference>
<comment type="caution">
    <text evidence="3">The sequence shown here is derived from an EMBL/GenBank/DDBJ whole genome shotgun (WGS) entry which is preliminary data.</text>
</comment>
<accession>A0A5C6AC03</accession>
<evidence type="ECO:0000313" key="3">
    <source>
        <dbReference type="EMBL" id="TWT96936.1"/>
    </source>
</evidence>
<keyword evidence="1" id="KW-0233">DNA recombination</keyword>
<evidence type="ECO:0000313" key="4">
    <source>
        <dbReference type="Proteomes" id="UP000317421"/>
    </source>
</evidence>
<protein>
    <submittedName>
        <fullName evidence="3">Site-specific tyrosine recombinase XerC</fullName>
    </submittedName>
</protein>
<organism evidence="3 4">
    <name type="scientific">Botrimarina colliarenosi</name>
    <dbReference type="NCBI Taxonomy" id="2528001"/>
    <lineage>
        <taxon>Bacteria</taxon>
        <taxon>Pseudomonadati</taxon>
        <taxon>Planctomycetota</taxon>
        <taxon>Planctomycetia</taxon>
        <taxon>Pirellulales</taxon>
        <taxon>Lacipirellulaceae</taxon>
        <taxon>Botrimarina</taxon>
    </lineage>
</organism>
<dbReference type="GO" id="GO:0003677">
    <property type="term" value="F:DNA binding"/>
    <property type="evidence" value="ECO:0007669"/>
    <property type="project" value="InterPro"/>
</dbReference>
<dbReference type="Proteomes" id="UP000317421">
    <property type="component" value="Unassembled WGS sequence"/>
</dbReference>
<evidence type="ECO:0000259" key="2">
    <source>
        <dbReference type="PROSITE" id="PS51898"/>
    </source>
</evidence>
<dbReference type="EMBL" id="SJPR01000003">
    <property type="protein sequence ID" value="TWT96936.1"/>
    <property type="molecule type" value="Genomic_DNA"/>
</dbReference>
<dbReference type="Pfam" id="PF00589">
    <property type="entry name" value="Phage_integrase"/>
    <property type="match status" value="1"/>
</dbReference>
<dbReference type="PROSITE" id="PS51898">
    <property type="entry name" value="TYR_RECOMBINASE"/>
    <property type="match status" value="1"/>
</dbReference>
<dbReference type="RefSeq" id="WP_146445434.1">
    <property type="nucleotide sequence ID" value="NZ_SJPR01000003.1"/>
</dbReference>
<dbReference type="PANTHER" id="PTHR30349:SF64">
    <property type="entry name" value="PROPHAGE INTEGRASE INTD-RELATED"/>
    <property type="match status" value="1"/>
</dbReference>
<dbReference type="Gene3D" id="1.10.443.10">
    <property type="entry name" value="Intergrase catalytic core"/>
    <property type="match status" value="1"/>
</dbReference>
<dbReference type="GO" id="GO:0006310">
    <property type="term" value="P:DNA recombination"/>
    <property type="evidence" value="ECO:0007669"/>
    <property type="project" value="UniProtKB-KW"/>
</dbReference>
<evidence type="ECO:0000256" key="1">
    <source>
        <dbReference type="ARBA" id="ARBA00023172"/>
    </source>
</evidence>
<dbReference type="InterPro" id="IPR011010">
    <property type="entry name" value="DNA_brk_join_enz"/>
</dbReference>
<name>A0A5C6AC03_9BACT</name>
<dbReference type="AlphaFoldDB" id="A0A5C6AC03"/>
<dbReference type="CDD" id="cd00397">
    <property type="entry name" value="DNA_BRE_C"/>
    <property type="match status" value="1"/>
</dbReference>
<keyword evidence="4" id="KW-1185">Reference proteome</keyword>
<reference evidence="3 4" key="1">
    <citation type="submission" date="2019-02" db="EMBL/GenBank/DDBJ databases">
        <title>Deep-cultivation of Planctomycetes and their phenomic and genomic characterization uncovers novel biology.</title>
        <authorList>
            <person name="Wiegand S."/>
            <person name="Jogler M."/>
            <person name="Boedeker C."/>
            <person name="Pinto D."/>
            <person name="Vollmers J."/>
            <person name="Rivas-Marin E."/>
            <person name="Kohn T."/>
            <person name="Peeters S.H."/>
            <person name="Heuer A."/>
            <person name="Rast P."/>
            <person name="Oberbeckmann S."/>
            <person name="Bunk B."/>
            <person name="Jeske O."/>
            <person name="Meyerdierks A."/>
            <person name="Storesund J.E."/>
            <person name="Kallscheuer N."/>
            <person name="Luecker S."/>
            <person name="Lage O.M."/>
            <person name="Pohl T."/>
            <person name="Merkel B.J."/>
            <person name="Hornburger P."/>
            <person name="Mueller R.-W."/>
            <person name="Bruemmer F."/>
            <person name="Labrenz M."/>
            <person name="Spormann A.M."/>
            <person name="Op Den Camp H."/>
            <person name="Overmann J."/>
            <person name="Amann R."/>
            <person name="Jetten M.S.M."/>
            <person name="Mascher T."/>
            <person name="Medema M.H."/>
            <person name="Devos D.P."/>
            <person name="Kaster A.-K."/>
            <person name="Ovreas L."/>
            <person name="Rohde M."/>
            <person name="Galperin M.Y."/>
            <person name="Jogler C."/>
        </authorList>
    </citation>
    <scope>NUCLEOTIDE SEQUENCE [LARGE SCALE GENOMIC DNA]</scope>
    <source>
        <strain evidence="3 4">Pla108</strain>
    </source>
</reference>
<dbReference type="InterPro" id="IPR013762">
    <property type="entry name" value="Integrase-like_cat_sf"/>
</dbReference>
<dbReference type="InterPro" id="IPR002104">
    <property type="entry name" value="Integrase_catalytic"/>
</dbReference>
<dbReference type="GO" id="GO:0015074">
    <property type="term" value="P:DNA integration"/>
    <property type="evidence" value="ECO:0007669"/>
    <property type="project" value="InterPro"/>
</dbReference>
<dbReference type="OrthoDB" id="254233at2"/>
<proteinExistence type="predicted"/>
<dbReference type="SUPFAM" id="SSF56349">
    <property type="entry name" value="DNA breaking-rejoining enzymes"/>
    <property type="match status" value="1"/>
</dbReference>
<gene>
    <name evidence="3" type="ORF">Pla108_27120</name>
</gene>
<dbReference type="PANTHER" id="PTHR30349">
    <property type="entry name" value="PHAGE INTEGRASE-RELATED"/>
    <property type="match status" value="1"/>
</dbReference>